<accession>A0ABV7TE89</accession>
<dbReference type="InterPro" id="IPR029063">
    <property type="entry name" value="SAM-dependent_MTases_sf"/>
</dbReference>
<dbReference type="RefSeq" id="WP_386367629.1">
    <property type="nucleotide sequence ID" value="NZ_JBHRXZ010000033.1"/>
</dbReference>
<dbReference type="SUPFAM" id="SSF53335">
    <property type="entry name" value="S-adenosyl-L-methionine-dependent methyltransferases"/>
    <property type="match status" value="1"/>
</dbReference>
<dbReference type="InterPro" id="IPR019410">
    <property type="entry name" value="Methyltransf_16"/>
</dbReference>
<name>A0ABV7TE89_9GAMM</name>
<keyword evidence="1" id="KW-0808">Transferase</keyword>
<dbReference type="GO" id="GO:0032259">
    <property type="term" value="P:methylation"/>
    <property type="evidence" value="ECO:0007669"/>
    <property type="project" value="UniProtKB-KW"/>
</dbReference>
<evidence type="ECO:0000313" key="1">
    <source>
        <dbReference type="EMBL" id="MFC3609728.1"/>
    </source>
</evidence>
<dbReference type="CDD" id="cd02440">
    <property type="entry name" value="AdoMet_MTases"/>
    <property type="match status" value="1"/>
</dbReference>
<proteinExistence type="predicted"/>
<keyword evidence="2" id="KW-1185">Reference proteome</keyword>
<protein>
    <submittedName>
        <fullName evidence="1">Class I SAM-dependent methyltransferase</fullName>
    </submittedName>
</protein>
<evidence type="ECO:0000313" key="2">
    <source>
        <dbReference type="Proteomes" id="UP001595630"/>
    </source>
</evidence>
<gene>
    <name evidence="1" type="ORF">ACFOMF_18345</name>
</gene>
<reference evidence="2" key="1">
    <citation type="journal article" date="2019" name="Int. J. Syst. Evol. Microbiol.">
        <title>The Global Catalogue of Microorganisms (GCM) 10K type strain sequencing project: providing services to taxonomists for standard genome sequencing and annotation.</title>
        <authorList>
            <consortium name="The Broad Institute Genomics Platform"/>
            <consortium name="The Broad Institute Genome Sequencing Center for Infectious Disease"/>
            <person name="Wu L."/>
            <person name="Ma J."/>
        </authorList>
    </citation>
    <scope>NUCLEOTIDE SEQUENCE [LARGE SCALE GENOMIC DNA]</scope>
    <source>
        <strain evidence="2">KCTC 42447</strain>
    </source>
</reference>
<dbReference type="Proteomes" id="UP001595630">
    <property type="component" value="Unassembled WGS sequence"/>
</dbReference>
<dbReference type="Gene3D" id="3.40.50.150">
    <property type="entry name" value="Vaccinia Virus protein VP39"/>
    <property type="match status" value="1"/>
</dbReference>
<dbReference type="EMBL" id="JBHRXZ010000033">
    <property type="protein sequence ID" value="MFC3609728.1"/>
    <property type="molecule type" value="Genomic_DNA"/>
</dbReference>
<dbReference type="GO" id="GO:0008168">
    <property type="term" value="F:methyltransferase activity"/>
    <property type="evidence" value="ECO:0007669"/>
    <property type="project" value="UniProtKB-KW"/>
</dbReference>
<sequence>MSGYQIKHETVRVGPMLFTLRVLLDHEQYDDPNGAAQRLGISPDCWSLFGQVWPSGQVLAEAMGLLDVESLRILELGAGLALASLVAHRRGADVTVSDYHPEIPAFLQANLALNGLGPLKYYPADWSAEAVGLGQFDLIIGSDLLYESVHPAMLADFIDRHSADNVDILLVDPDRGYGDAFRLEMAELEYSTRTTRVDRLLDNGERYRGAMLHFSRDERQPVPAR</sequence>
<comment type="caution">
    <text evidence="1">The sequence shown here is derived from an EMBL/GenBank/DDBJ whole genome shotgun (WGS) entry which is preliminary data.</text>
</comment>
<dbReference type="Pfam" id="PF10294">
    <property type="entry name" value="Methyltransf_16"/>
    <property type="match status" value="1"/>
</dbReference>
<keyword evidence="1" id="KW-0489">Methyltransferase</keyword>
<organism evidence="1 2">
    <name type="scientific">Stutzerimonas tarimensis</name>
    <dbReference type="NCBI Taxonomy" id="1507735"/>
    <lineage>
        <taxon>Bacteria</taxon>
        <taxon>Pseudomonadati</taxon>
        <taxon>Pseudomonadota</taxon>
        <taxon>Gammaproteobacteria</taxon>
        <taxon>Pseudomonadales</taxon>
        <taxon>Pseudomonadaceae</taxon>
        <taxon>Stutzerimonas</taxon>
    </lineage>
</organism>
<dbReference type="PANTHER" id="PTHR14614">
    <property type="entry name" value="HEPATOCELLULAR CARCINOMA-ASSOCIATED ANTIGEN"/>
    <property type="match status" value="1"/>
</dbReference>